<feature type="domain" description="PAC" evidence="4">
    <location>
        <begin position="333"/>
        <end position="385"/>
    </location>
</feature>
<dbReference type="InterPro" id="IPR000014">
    <property type="entry name" value="PAS"/>
</dbReference>
<accession>A0A2H9U4J9</accession>
<dbReference type="InterPro" id="IPR035919">
    <property type="entry name" value="EAL_sf"/>
</dbReference>
<dbReference type="Pfam" id="PF08448">
    <property type="entry name" value="PAS_4"/>
    <property type="match status" value="1"/>
</dbReference>
<feature type="domain" description="GGDEF" evidence="6">
    <location>
        <begin position="417"/>
        <end position="550"/>
    </location>
</feature>
<dbReference type="SMART" id="SM00086">
    <property type="entry name" value="PAC"/>
    <property type="match status" value="3"/>
</dbReference>
<dbReference type="PROSITE" id="PS50887">
    <property type="entry name" value="GGDEF"/>
    <property type="match status" value="1"/>
</dbReference>
<evidence type="ECO:0000256" key="1">
    <source>
        <dbReference type="ARBA" id="ARBA00012282"/>
    </source>
</evidence>
<dbReference type="InterPro" id="IPR013656">
    <property type="entry name" value="PAS_4"/>
</dbReference>
<dbReference type="Gene3D" id="3.30.70.270">
    <property type="match status" value="1"/>
</dbReference>
<dbReference type="EMBL" id="PGGC01000083">
    <property type="protein sequence ID" value="PJG58950.1"/>
    <property type="molecule type" value="Genomic_DNA"/>
</dbReference>
<dbReference type="SMART" id="SM00052">
    <property type="entry name" value="EAL"/>
    <property type="match status" value="1"/>
</dbReference>
<dbReference type="Gene3D" id="3.30.450.20">
    <property type="entry name" value="PAS domain"/>
    <property type="match status" value="3"/>
</dbReference>
<feature type="domain" description="PAS" evidence="3">
    <location>
        <begin position="19"/>
        <end position="88"/>
    </location>
</feature>
<evidence type="ECO:0000259" key="5">
    <source>
        <dbReference type="PROSITE" id="PS50883"/>
    </source>
</evidence>
<evidence type="ECO:0000259" key="4">
    <source>
        <dbReference type="PROSITE" id="PS50113"/>
    </source>
</evidence>
<dbReference type="PROSITE" id="PS50113">
    <property type="entry name" value="PAC"/>
    <property type="match status" value="2"/>
</dbReference>
<dbReference type="CDD" id="cd00130">
    <property type="entry name" value="PAS"/>
    <property type="match status" value="1"/>
</dbReference>
<evidence type="ECO:0000256" key="2">
    <source>
        <dbReference type="ARBA" id="ARBA00022636"/>
    </source>
</evidence>
<dbReference type="PROSITE" id="PS50883">
    <property type="entry name" value="EAL"/>
    <property type="match status" value="1"/>
</dbReference>
<dbReference type="Proteomes" id="UP000235861">
    <property type="component" value="Unassembled WGS sequence"/>
</dbReference>
<dbReference type="SMART" id="SM00267">
    <property type="entry name" value="GGDEF"/>
    <property type="match status" value="1"/>
</dbReference>
<evidence type="ECO:0000259" key="6">
    <source>
        <dbReference type="PROSITE" id="PS50887"/>
    </source>
</evidence>
<comment type="caution">
    <text evidence="7">The sequence shown here is derived from an EMBL/GenBank/DDBJ whole genome shotgun (WGS) entry which is preliminary data.</text>
</comment>
<dbReference type="GO" id="GO:0071111">
    <property type="term" value="F:cyclic-guanylate-specific phosphodiesterase activity"/>
    <property type="evidence" value="ECO:0007669"/>
    <property type="project" value="UniProtKB-EC"/>
</dbReference>
<evidence type="ECO:0000313" key="8">
    <source>
        <dbReference type="Proteomes" id="UP000235861"/>
    </source>
</evidence>
<proteinExistence type="predicted"/>
<dbReference type="SUPFAM" id="SSF55785">
    <property type="entry name" value="PYP-like sensor domain (PAS domain)"/>
    <property type="match status" value="2"/>
</dbReference>
<dbReference type="InterPro" id="IPR052155">
    <property type="entry name" value="Biofilm_reg_signaling"/>
</dbReference>
<feature type="domain" description="PAC" evidence="4">
    <location>
        <begin position="90"/>
        <end position="146"/>
    </location>
</feature>
<organism evidence="7 8">
    <name type="scientific">Aeromonas cavernicola</name>
    <dbReference type="NCBI Taxonomy" id="1006623"/>
    <lineage>
        <taxon>Bacteria</taxon>
        <taxon>Pseudomonadati</taxon>
        <taxon>Pseudomonadota</taxon>
        <taxon>Gammaproteobacteria</taxon>
        <taxon>Aeromonadales</taxon>
        <taxon>Aeromonadaceae</taxon>
        <taxon>Aeromonas</taxon>
    </lineage>
</organism>
<dbReference type="PANTHER" id="PTHR44757">
    <property type="entry name" value="DIGUANYLATE CYCLASE DGCP"/>
    <property type="match status" value="1"/>
</dbReference>
<name>A0A2H9U4J9_9GAMM</name>
<sequence>MADKLAMADLQALSSQLSDHSVLEQLMDSAPLGIAVFDRELRYRKVNQVLADINGKTIEEHQGKHLRDIAPSLAPTLEPLFQQLMHGGVPSVDIAIIGQTINHDRHYRRWQATYSPMMDERGELSGILAIVKDVTRQYETEQRLQLAMRAAQIGVWEWHITEDRLLFDGQMDELLGCQARYFSGGIQDFITCFESESAQQLSTALEGDAPIHLTLSYLTPTQERRWVDIHADYLPASESLGRRVMGVIHNATTRRLQEARLHQANVVFDTTAEGIIIMDSQFQIVSVNPAFTQLTQYSLEEIQGSTLDSIMHPKYYADSSPPWHQIKPSVRAWRGEMMCVRKDGGYFASLLQINPVCDRYHHTIHYVVALSDISPIRKIEADLNYLAYHDPLTGLGNRHLLQERLTLELQTAKLNRQRLGLLFIDVDGLKLINDNLGQSTSDQLLKQLAERLCEHLQHSDVVTRYGDNEFLVLVPYLEQTKELATLANDLLAILRDPVTLAHEQVIISASIGIAIYPEHARTPDTLIRAADSAMLEAKYQGRNDYKFYAPSMTAKAREKMQIEQGLLKALEQDQLCVFYQPITNLATGTLSGVEALIRWRHPQRGMIAPFSFISVAEECGLIDRVGEWVMRHACQQVQQWLAIGLCVPRLSINVSVREMRSPRYVNQVATILAETGFPAQRLEIEVTESIIQRVDHSLQLFEQLKALGAHIAIDDFGTGFSSLSLLRSLPIDRIKIDRAFVQPLPEDKQSRELCRTIIKLASSLNMAVTAEGIETPEQHQCLQSLHCGEGQGYLFSKPLAAEHMSTLLHLQQGH</sequence>
<dbReference type="CDD" id="cd01949">
    <property type="entry name" value="GGDEF"/>
    <property type="match status" value="1"/>
</dbReference>
<dbReference type="FunFam" id="3.20.20.450:FF:000001">
    <property type="entry name" value="Cyclic di-GMP phosphodiesterase yahA"/>
    <property type="match status" value="1"/>
</dbReference>
<evidence type="ECO:0000313" key="7">
    <source>
        <dbReference type="EMBL" id="PJG58950.1"/>
    </source>
</evidence>
<dbReference type="AlphaFoldDB" id="A0A2H9U4J9"/>
<dbReference type="InterPro" id="IPR001633">
    <property type="entry name" value="EAL_dom"/>
</dbReference>
<feature type="domain" description="PAS" evidence="3">
    <location>
        <begin position="267"/>
        <end position="314"/>
    </location>
</feature>
<reference evidence="7 8" key="1">
    <citation type="submission" date="2017-11" db="EMBL/GenBank/DDBJ databases">
        <title>Draft genome sequence of environmental isolate Aeromonas cavernicola sp. nov. MDC 2508.</title>
        <authorList>
            <person name="Colston S.M."/>
            <person name="Navarro A."/>
            <person name="Martinez-Murcia A.J."/>
            <person name="Graf J."/>
        </authorList>
    </citation>
    <scope>NUCLEOTIDE SEQUENCE [LARGE SCALE GENOMIC DNA]</scope>
    <source>
        <strain evidence="7 8">MDC 2508</strain>
    </source>
</reference>
<dbReference type="Pfam" id="PF00563">
    <property type="entry name" value="EAL"/>
    <property type="match status" value="1"/>
</dbReference>
<dbReference type="InterPro" id="IPR035965">
    <property type="entry name" value="PAS-like_dom_sf"/>
</dbReference>
<dbReference type="InterPro" id="IPR029787">
    <property type="entry name" value="Nucleotide_cyclase"/>
</dbReference>
<dbReference type="InterPro" id="IPR000700">
    <property type="entry name" value="PAS-assoc_C"/>
</dbReference>
<feature type="domain" description="EAL" evidence="5">
    <location>
        <begin position="559"/>
        <end position="812"/>
    </location>
</feature>
<dbReference type="PANTHER" id="PTHR44757:SF2">
    <property type="entry name" value="BIOFILM ARCHITECTURE MAINTENANCE PROTEIN MBAA"/>
    <property type="match status" value="1"/>
</dbReference>
<dbReference type="Gene3D" id="3.20.20.450">
    <property type="entry name" value="EAL domain"/>
    <property type="match status" value="1"/>
</dbReference>
<dbReference type="SUPFAM" id="SSF55073">
    <property type="entry name" value="Nucleotide cyclase"/>
    <property type="match status" value="1"/>
</dbReference>
<dbReference type="SMART" id="SM00091">
    <property type="entry name" value="PAS"/>
    <property type="match status" value="3"/>
</dbReference>
<gene>
    <name evidence="7" type="ORF">CUC53_09865</name>
</gene>
<dbReference type="PROSITE" id="PS50112">
    <property type="entry name" value="PAS"/>
    <property type="match status" value="2"/>
</dbReference>
<dbReference type="Pfam" id="PF00990">
    <property type="entry name" value="GGDEF"/>
    <property type="match status" value="1"/>
</dbReference>
<dbReference type="OrthoDB" id="6168558at2"/>
<dbReference type="InterPro" id="IPR000160">
    <property type="entry name" value="GGDEF_dom"/>
</dbReference>
<dbReference type="EC" id="3.1.4.52" evidence="1"/>
<dbReference type="SUPFAM" id="SSF141868">
    <property type="entry name" value="EAL domain-like"/>
    <property type="match status" value="1"/>
</dbReference>
<dbReference type="InterPro" id="IPR001610">
    <property type="entry name" value="PAC"/>
</dbReference>
<keyword evidence="8" id="KW-1185">Reference proteome</keyword>
<dbReference type="CDD" id="cd01948">
    <property type="entry name" value="EAL"/>
    <property type="match status" value="1"/>
</dbReference>
<evidence type="ECO:0000259" key="3">
    <source>
        <dbReference type="PROSITE" id="PS50112"/>
    </source>
</evidence>
<dbReference type="InterPro" id="IPR043128">
    <property type="entry name" value="Rev_trsase/Diguanyl_cyclase"/>
</dbReference>
<protein>
    <recommendedName>
        <fullName evidence="1">cyclic-guanylate-specific phosphodiesterase</fullName>
        <ecNumber evidence="1">3.1.4.52</ecNumber>
    </recommendedName>
</protein>
<keyword evidence="2" id="KW-0973">c-di-GMP</keyword>
<dbReference type="NCBIfam" id="TIGR00229">
    <property type="entry name" value="sensory_box"/>
    <property type="match status" value="2"/>
</dbReference>
<dbReference type="Pfam" id="PF13426">
    <property type="entry name" value="PAS_9"/>
    <property type="match status" value="1"/>
</dbReference>
<dbReference type="NCBIfam" id="TIGR00254">
    <property type="entry name" value="GGDEF"/>
    <property type="match status" value="1"/>
</dbReference>